<evidence type="ECO:0000256" key="6">
    <source>
        <dbReference type="ARBA" id="ARBA00023027"/>
    </source>
</evidence>
<dbReference type="InterPro" id="IPR036188">
    <property type="entry name" value="FAD/NAD-bd_sf"/>
</dbReference>
<feature type="transmembrane region" description="Helical" evidence="8">
    <location>
        <begin position="544"/>
        <end position="570"/>
    </location>
</feature>
<dbReference type="PANTHER" id="PTHR43706:SF47">
    <property type="entry name" value="EXTERNAL NADH-UBIQUINONE OXIDOREDUCTASE 1, MITOCHONDRIAL-RELATED"/>
    <property type="match status" value="1"/>
</dbReference>
<dbReference type="Gene3D" id="3.50.50.100">
    <property type="match status" value="1"/>
</dbReference>
<evidence type="ECO:0000259" key="9">
    <source>
        <dbReference type="Pfam" id="PF07992"/>
    </source>
</evidence>
<evidence type="ECO:0000256" key="2">
    <source>
        <dbReference type="ARBA" id="ARBA00012637"/>
    </source>
</evidence>
<keyword evidence="5 10" id="KW-0560">Oxidoreductase</keyword>
<keyword evidence="8" id="KW-0472">Membrane</keyword>
<evidence type="ECO:0000256" key="4">
    <source>
        <dbReference type="ARBA" id="ARBA00022827"/>
    </source>
</evidence>
<evidence type="ECO:0000256" key="8">
    <source>
        <dbReference type="SAM" id="Phobius"/>
    </source>
</evidence>
<feature type="domain" description="FAD/NAD(P)-binding" evidence="9">
    <location>
        <begin position="3"/>
        <end position="321"/>
    </location>
</feature>
<reference evidence="10 11" key="1">
    <citation type="journal article" date="2011" name="J. Bacteriol.">
        <title>Genome sequence of Brevibacillus laterosporus LMG 15441, a pathogen of invertebrates.</title>
        <authorList>
            <person name="Djukic M."/>
            <person name="Poehlein A."/>
            <person name="Thurmer A."/>
            <person name="Daniel R."/>
        </authorList>
    </citation>
    <scope>NUCLEOTIDE SEQUENCE [LARGE SCALE GENOMIC DNA]</scope>
    <source>
        <strain evidence="10 11">LMG 15441</strain>
    </source>
</reference>
<protein>
    <recommendedName>
        <fullName evidence="2">NADH:ubiquinone reductase (non-electrogenic)</fullName>
        <ecNumber evidence="2">1.6.5.9</ecNumber>
    </recommendedName>
</protein>
<keyword evidence="4" id="KW-0274">FAD</keyword>
<evidence type="ECO:0000313" key="10">
    <source>
        <dbReference type="EMBL" id="AIG25404.1"/>
    </source>
</evidence>
<keyword evidence="6" id="KW-0520">NAD</keyword>
<dbReference type="HOGENOM" id="CLU_021377_6_0_9"/>
<dbReference type="PRINTS" id="PR00368">
    <property type="entry name" value="FADPNR"/>
</dbReference>
<dbReference type="InterPro" id="IPR023753">
    <property type="entry name" value="FAD/NAD-binding_dom"/>
</dbReference>
<name>A0A075R0L8_BRELA</name>
<comment type="similarity">
    <text evidence="1">Belongs to the NADH dehydrogenase family.</text>
</comment>
<sequence length="626" mass="69376">MKKIIVLGGGYGGVLTAKKLASKFKKDTDVQITLIDRKPFHTLLTELHEVAANRVEEDSIKVDLKKIFAKRKVDVVLDEISTIDFASKKLVSENSTYEYDYLVMGTGCKPSFFGIPGAEQNAFSLWSFEDAVHLREQIRSMFINASKETNKQKRQDMLSFVVVGAGFTGIEMVGELAEFRDELCKTYAIEPSEVQLHVADMAPKILPILPDKLIQKAERHLHKLNVNIITKSKITGVSPDGVELGERGLLRSKTVVWTAGVEGSDLLEKVELEQKGRKRIVVNDKLQSPEHNNVYVVGDNIFFIPEGEERPVPQMVENAEHSAPIVAHNIYVDVKGGTHKSYKPTFHGCMVCIGSRYGVASVGVPGKMFLMSGFMAMFVKHFINMVYLVQICGFNKVWSYLMHEIFHVNNRRSFLGGHFSKRSPNFWLVPLRVLVGSMWLSEGLAKMNKVLKDPTNIFLIPPSPKAVDGITSASQAVQDVAQTVDTSSAASAVATAKEAVQALPVPGFIDSMVKGSMDMFFYNADGSYTALASVFQTMMVFAEVIFGVLLIIGLFTAISSIATVCMGLMIWSSGMAPYEMLWYLGGGIALIGGSGSTLGLDYYVLPQLKKVWKKIPFVKRWYLYVD</sequence>
<dbReference type="AlphaFoldDB" id="A0A075R0L8"/>
<keyword evidence="11" id="KW-1185">Reference proteome</keyword>
<dbReference type="KEGG" id="blr:BRLA_c010640"/>
<dbReference type="RefSeq" id="WP_041751961.1">
    <property type="nucleotide sequence ID" value="NZ_CP007806.1"/>
</dbReference>
<keyword evidence="3" id="KW-0285">Flavoprotein</keyword>
<dbReference type="PRINTS" id="PR00411">
    <property type="entry name" value="PNDRDTASEI"/>
</dbReference>
<dbReference type="Pfam" id="PF07992">
    <property type="entry name" value="Pyr_redox_2"/>
    <property type="match status" value="1"/>
</dbReference>
<dbReference type="EMBL" id="CP007806">
    <property type="protein sequence ID" value="AIG25404.1"/>
    <property type="molecule type" value="Genomic_DNA"/>
</dbReference>
<evidence type="ECO:0000256" key="7">
    <source>
        <dbReference type="ARBA" id="ARBA00047599"/>
    </source>
</evidence>
<dbReference type="EC" id="1.6.5.9" evidence="2"/>
<keyword evidence="8" id="KW-0812">Transmembrane</keyword>
<proteinExistence type="inferred from homology"/>
<evidence type="ECO:0000256" key="3">
    <source>
        <dbReference type="ARBA" id="ARBA00022630"/>
    </source>
</evidence>
<dbReference type="GO" id="GO:0050136">
    <property type="term" value="F:NADH dehydrogenase (quinone) (non-electrogenic) activity"/>
    <property type="evidence" value="ECO:0007669"/>
    <property type="project" value="UniProtKB-EC"/>
</dbReference>
<accession>A0A075R0L8</accession>
<gene>
    <name evidence="10" type="primary">yjlD_1</name>
    <name evidence="10" type="ORF">BRLA_c010640</name>
</gene>
<evidence type="ECO:0000313" key="11">
    <source>
        <dbReference type="Proteomes" id="UP000005850"/>
    </source>
</evidence>
<dbReference type="Proteomes" id="UP000005850">
    <property type="component" value="Chromosome"/>
</dbReference>
<evidence type="ECO:0000256" key="5">
    <source>
        <dbReference type="ARBA" id="ARBA00023002"/>
    </source>
</evidence>
<dbReference type="STRING" id="1042163.BRLA_c010640"/>
<dbReference type="eggNOG" id="COG1252">
    <property type="taxonomic scope" value="Bacteria"/>
</dbReference>
<dbReference type="InterPro" id="IPR045024">
    <property type="entry name" value="NDH-2"/>
</dbReference>
<dbReference type="PANTHER" id="PTHR43706">
    <property type="entry name" value="NADH DEHYDROGENASE"/>
    <property type="match status" value="1"/>
</dbReference>
<comment type="catalytic activity">
    <reaction evidence="7">
        <text>a quinone + NADH + H(+) = a quinol + NAD(+)</text>
        <dbReference type="Rhea" id="RHEA:46160"/>
        <dbReference type="ChEBI" id="CHEBI:15378"/>
        <dbReference type="ChEBI" id="CHEBI:24646"/>
        <dbReference type="ChEBI" id="CHEBI:57540"/>
        <dbReference type="ChEBI" id="CHEBI:57945"/>
        <dbReference type="ChEBI" id="CHEBI:132124"/>
        <dbReference type="EC" id="1.6.5.9"/>
    </reaction>
</comment>
<organism evidence="10 11">
    <name type="scientific">Brevibacillus laterosporus LMG 15441</name>
    <dbReference type="NCBI Taxonomy" id="1042163"/>
    <lineage>
        <taxon>Bacteria</taxon>
        <taxon>Bacillati</taxon>
        <taxon>Bacillota</taxon>
        <taxon>Bacilli</taxon>
        <taxon>Bacillales</taxon>
        <taxon>Paenibacillaceae</taxon>
        <taxon>Brevibacillus</taxon>
    </lineage>
</organism>
<evidence type="ECO:0000256" key="1">
    <source>
        <dbReference type="ARBA" id="ARBA00005272"/>
    </source>
</evidence>
<keyword evidence="8" id="KW-1133">Transmembrane helix</keyword>
<dbReference type="SUPFAM" id="SSF51905">
    <property type="entry name" value="FAD/NAD(P)-binding domain"/>
    <property type="match status" value="2"/>
</dbReference>
<feature type="transmembrane region" description="Helical" evidence="8">
    <location>
        <begin position="582"/>
        <end position="605"/>
    </location>
</feature>